<evidence type="ECO:0000313" key="1">
    <source>
        <dbReference type="EMBL" id="KAH7921124.1"/>
    </source>
</evidence>
<comment type="caution">
    <text evidence="1">The sequence shown here is derived from an EMBL/GenBank/DDBJ whole genome shotgun (WGS) entry which is preliminary data.</text>
</comment>
<proteinExistence type="predicted"/>
<keyword evidence="2" id="KW-1185">Reference proteome</keyword>
<sequence length="150" mass="16379">MPRTHSTSSTRENHIDSSPYSLRSLSSKTSSPSSTPPLSNADTAETLQLLRVEVIRARQDAARRKEEAISAKNDLREAEEEKQKVEEEKEAAMARAEAAHNANKRSPGTGPPIVRSAMRRHDVLSLSVLAGIRSATVVYVAGFKTLSRNA</sequence>
<name>A0ACB8B783_9AGAM</name>
<gene>
    <name evidence="1" type="ORF">BV22DRAFT_1132531</name>
</gene>
<protein>
    <submittedName>
        <fullName evidence="1">Uncharacterized protein</fullName>
    </submittedName>
</protein>
<dbReference type="Proteomes" id="UP000790709">
    <property type="component" value="Unassembled WGS sequence"/>
</dbReference>
<dbReference type="EMBL" id="MU266541">
    <property type="protein sequence ID" value="KAH7921124.1"/>
    <property type="molecule type" value="Genomic_DNA"/>
</dbReference>
<reference evidence="1" key="1">
    <citation type="journal article" date="2021" name="New Phytol.">
        <title>Evolutionary innovations through gain and loss of genes in the ectomycorrhizal Boletales.</title>
        <authorList>
            <person name="Wu G."/>
            <person name="Miyauchi S."/>
            <person name="Morin E."/>
            <person name="Kuo A."/>
            <person name="Drula E."/>
            <person name="Varga T."/>
            <person name="Kohler A."/>
            <person name="Feng B."/>
            <person name="Cao Y."/>
            <person name="Lipzen A."/>
            <person name="Daum C."/>
            <person name="Hundley H."/>
            <person name="Pangilinan J."/>
            <person name="Johnson J."/>
            <person name="Barry K."/>
            <person name="LaButti K."/>
            <person name="Ng V."/>
            <person name="Ahrendt S."/>
            <person name="Min B."/>
            <person name="Choi I.G."/>
            <person name="Park H."/>
            <person name="Plett J.M."/>
            <person name="Magnuson J."/>
            <person name="Spatafora J.W."/>
            <person name="Nagy L.G."/>
            <person name="Henrissat B."/>
            <person name="Grigoriev I.V."/>
            <person name="Yang Z.L."/>
            <person name="Xu J."/>
            <person name="Martin F.M."/>
        </authorList>
    </citation>
    <scope>NUCLEOTIDE SEQUENCE</scope>
    <source>
        <strain evidence="1">KUC20120723A-06</strain>
    </source>
</reference>
<organism evidence="1 2">
    <name type="scientific">Leucogyrophana mollusca</name>
    <dbReference type="NCBI Taxonomy" id="85980"/>
    <lineage>
        <taxon>Eukaryota</taxon>
        <taxon>Fungi</taxon>
        <taxon>Dikarya</taxon>
        <taxon>Basidiomycota</taxon>
        <taxon>Agaricomycotina</taxon>
        <taxon>Agaricomycetes</taxon>
        <taxon>Agaricomycetidae</taxon>
        <taxon>Boletales</taxon>
        <taxon>Boletales incertae sedis</taxon>
        <taxon>Leucogyrophana</taxon>
    </lineage>
</organism>
<accession>A0ACB8B783</accession>
<evidence type="ECO:0000313" key="2">
    <source>
        <dbReference type="Proteomes" id="UP000790709"/>
    </source>
</evidence>